<feature type="non-terminal residue" evidence="3">
    <location>
        <position position="1"/>
    </location>
</feature>
<feature type="non-terminal residue" evidence="3">
    <location>
        <position position="276"/>
    </location>
</feature>
<accession>X1HQ09</accession>
<feature type="compositionally biased region" description="Basic and acidic residues" evidence="2">
    <location>
        <begin position="255"/>
        <end position="269"/>
    </location>
</feature>
<dbReference type="EMBL" id="BARU01023954">
    <property type="protein sequence ID" value="GAH59130.1"/>
    <property type="molecule type" value="Genomic_DNA"/>
</dbReference>
<proteinExistence type="predicted"/>
<organism evidence="3">
    <name type="scientific">marine sediment metagenome</name>
    <dbReference type="NCBI Taxonomy" id="412755"/>
    <lineage>
        <taxon>unclassified sequences</taxon>
        <taxon>metagenomes</taxon>
        <taxon>ecological metagenomes</taxon>
    </lineage>
</organism>
<comment type="caution">
    <text evidence="3">The sequence shown here is derived from an EMBL/GenBank/DDBJ whole genome shotgun (WGS) entry which is preliminary data.</text>
</comment>
<evidence type="ECO:0000256" key="2">
    <source>
        <dbReference type="SAM" id="MobiDB-lite"/>
    </source>
</evidence>
<sequence>DISELEQKNQNIKTEIESIKADILKSENQMKDMRSDSSVKEPQMFNKPDKIKDDIRKLENDLGNLEKSCKRICEGFGIPYKLPEMKSLNLDQLANNDIKEIRGNLENIESWSDWDNFYSNFGKYPLTQKQLGLLKSKYEISNEEKDTLKVKVDITKENKNKLNKLREDLPEKYQIKDPDFDNDFTKYTSDKAKLEKELKDLKVYISENRIEDLNNNKNASELKIKEIEALKTKAEKEIEGYNIQLKEIETSIPEKYQKSQDESMKELSDNFKQINS</sequence>
<reference evidence="3" key="1">
    <citation type="journal article" date="2014" name="Front. Microbiol.">
        <title>High frequency of phylogenetically diverse reductive dehalogenase-homologous genes in deep subseafloor sedimentary metagenomes.</title>
        <authorList>
            <person name="Kawai M."/>
            <person name="Futagami T."/>
            <person name="Toyoda A."/>
            <person name="Takaki Y."/>
            <person name="Nishi S."/>
            <person name="Hori S."/>
            <person name="Arai W."/>
            <person name="Tsubouchi T."/>
            <person name="Morono Y."/>
            <person name="Uchiyama I."/>
            <person name="Ito T."/>
            <person name="Fujiyama A."/>
            <person name="Inagaki F."/>
            <person name="Takami H."/>
        </authorList>
    </citation>
    <scope>NUCLEOTIDE SEQUENCE</scope>
    <source>
        <strain evidence="3">Expedition CK06-06</strain>
    </source>
</reference>
<feature type="region of interest" description="Disordered" evidence="2">
    <location>
        <begin position="253"/>
        <end position="276"/>
    </location>
</feature>
<gene>
    <name evidence="3" type="ORF">S03H2_38814</name>
</gene>
<name>X1HQ09_9ZZZZ</name>
<evidence type="ECO:0000256" key="1">
    <source>
        <dbReference type="SAM" id="Coils"/>
    </source>
</evidence>
<evidence type="ECO:0000313" key="3">
    <source>
        <dbReference type="EMBL" id="GAH59130.1"/>
    </source>
</evidence>
<feature type="coiled-coil region" evidence="1">
    <location>
        <begin position="191"/>
        <end position="251"/>
    </location>
</feature>
<dbReference type="AlphaFoldDB" id="X1HQ09"/>
<keyword evidence="1" id="KW-0175">Coiled coil</keyword>
<feature type="coiled-coil region" evidence="1">
    <location>
        <begin position="2"/>
        <end position="36"/>
    </location>
</feature>
<protein>
    <submittedName>
        <fullName evidence="3">Uncharacterized protein</fullName>
    </submittedName>
</protein>